<dbReference type="Proteomes" id="UP001060085">
    <property type="component" value="Linkage Group LG03"/>
</dbReference>
<comment type="caution">
    <text evidence="1">The sequence shown here is derived from an EMBL/GenBank/DDBJ whole genome shotgun (WGS) entry which is preliminary data.</text>
</comment>
<accession>A0ACC0BDJ3</accession>
<evidence type="ECO:0000313" key="1">
    <source>
        <dbReference type="EMBL" id="KAI5670689.1"/>
    </source>
</evidence>
<proteinExistence type="predicted"/>
<keyword evidence="2" id="KW-1185">Reference proteome</keyword>
<protein>
    <submittedName>
        <fullName evidence="1">Uncharacterized protein</fullName>
    </submittedName>
</protein>
<organism evidence="1 2">
    <name type="scientific">Catharanthus roseus</name>
    <name type="common">Madagascar periwinkle</name>
    <name type="synonym">Vinca rosea</name>
    <dbReference type="NCBI Taxonomy" id="4058"/>
    <lineage>
        <taxon>Eukaryota</taxon>
        <taxon>Viridiplantae</taxon>
        <taxon>Streptophyta</taxon>
        <taxon>Embryophyta</taxon>
        <taxon>Tracheophyta</taxon>
        <taxon>Spermatophyta</taxon>
        <taxon>Magnoliopsida</taxon>
        <taxon>eudicotyledons</taxon>
        <taxon>Gunneridae</taxon>
        <taxon>Pentapetalae</taxon>
        <taxon>asterids</taxon>
        <taxon>lamiids</taxon>
        <taxon>Gentianales</taxon>
        <taxon>Apocynaceae</taxon>
        <taxon>Rauvolfioideae</taxon>
        <taxon>Vinceae</taxon>
        <taxon>Catharanthinae</taxon>
        <taxon>Catharanthus</taxon>
    </lineage>
</organism>
<dbReference type="EMBL" id="CM044703">
    <property type="protein sequence ID" value="KAI5670689.1"/>
    <property type="molecule type" value="Genomic_DNA"/>
</dbReference>
<gene>
    <name evidence="1" type="ORF">M9H77_11053</name>
</gene>
<evidence type="ECO:0000313" key="2">
    <source>
        <dbReference type="Proteomes" id="UP001060085"/>
    </source>
</evidence>
<name>A0ACC0BDJ3_CATRO</name>
<reference evidence="2" key="1">
    <citation type="journal article" date="2023" name="Nat. Plants">
        <title>Single-cell RNA sequencing provides a high-resolution roadmap for understanding the multicellular compartmentation of specialized metabolism.</title>
        <authorList>
            <person name="Sun S."/>
            <person name="Shen X."/>
            <person name="Li Y."/>
            <person name="Li Y."/>
            <person name="Wang S."/>
            <person name="Li R."/>
            <person name="Zhang H."/>
            <person name="Shen G."/>
            <person name="Guo B."/>
            <person name="Wei J."/>
            <person name="Xu J."/>
            <person name="St-Pierre B."/>
            <person name="Chen S."/>
            <person name="Sun C."/>
        </authorList>
    </citation>
    <scope>NUCLEOTIDE SEQUENCE [LARGE SCALE GENOMIC DNA]</scope>
</reference>
<sequence length="160" mass="17943">MEWFFGNRALVWCLVDIDYEMPELGSNDLVLGSRLCPWSPTVALHVLLKLGVKEALVCLDLLRLPSCARNPHVGSSINVVKNDHRNVVVSWACPLAFGTLKFFQWSSLVSSRSGIAFSTISLAVVTILMQILLRFSQSERSTPPQGRVRKEEPKSEIRTF</sequence>